<dbReference type="RefSeq" id="WP_380689973.1">
    <property type="nucleotide sequence ID" value="NZ_JBHRSS010000004.1"/>
</dbReference>
<dbReference type="PROSITE" id="PS51257">
    <property type="entry name" value="PROKAR_LIPOPROTEIN"/>
    <property type="match status" value="1"/>
</dbReference>
<evidence type="ECO:0000313" key="4">
    <source>
        <dbReference type="Proteomes" id="UP001595462"/>
    </source>
</evidence>
<keyword evidence="2" id="KW-0732">Signal</keyword>
<dbReference type="EMBL" id="JBHRSS010000004">
    <property type="protein sequence ID" value="MFC3104646.1"/>
    <property type="molecule type" value="Genomic_DNA"/>
</dbReference>
<reference evidence="4" key="1">
    <citation type="journal article" date="2019" name="Int. J. Syst. Evol. Microbiol.">
        <title>The Global Catalogue of Microorganisms (GCM) 10K type strain sequencing project: providing services to taxonomists for standard genome sequencing and annotation.</title>
        <authorList>
            <consortium name="The Broad Institute Genomics Platform"/>
            <consortium name="The Broad Institute Genome Sequencing Center for Infectious Disease"/>
            <person name="Wu L."/>
            <person name="Ma J."/>
        </authorList>
    </citation>
    <scope>NUCLEOTIDE SEQUENCE [LARGE SCALE GENOMIC DNA]</scope>
    <source>
        <strain evidence="4">KCTC 52640</strain>
    </source>
</reference>
<evidence type="ECO:0000313" key="3">
    <source>
        <dbReference type="EMBL" id="MFC3104646.1"/>
    </source>
</evidence>
<dbReference type="Proteomes" id="UP001595462">
    <property type="component" value="Unassembled WGS sequence"/>
</dbReference>
<gene>
    <name evidence="3" type="ORF">ACFOSU_12205</name>
</gene>
<sequence length="85" mass="8578">MGNLIRLSVVAAALVGCLALQGCIAAAAGAGAAGGYEAQKHGYGVQSPVKEDSAGGYKGQSPVTHDESKDESNHETLRDSDDSSM</sequence>
<feature type="region of interest" description="Disordered" evidence="1">
    <location>
        <begin position="47"/>
        <end position="85"/>
    </location>
</feature>
<keyword evidence="4" id="KW-1185">Reference proteome</keyword>
<evidence type="ECO:0008006" key="5">
    <source>
        <dbReference type="Google" id="ProtNLM"/>
    </source>
</evidence>
<evidence type="ECO:0000256" key="1">
    <source>
        <dbReference type="SAM" id="MobiDB-lite"/>
    </source>
</evidence>
<feature type="chain" id="PRO_5046988327" description="Lipoprotein" evidence="2">
    <location>
        <begin position="33"/>
        <end position="85"/>
    </location>
</feature>
<feature type="compositionally biased region" description="Basic and acidic residues" evidence="1">
    <location>
        <begin position="64"/>
        <end position="85"/>
    </location>
</feature>
<proteinExistence type="predicted"/>
<feature type="signal peptide" evidence="2">
    <location>
        <begin position="1"/>
        <end position="32"/>
    </location>
</feature>
<name>A0ABV7ERX2_9GAMM</name>
<comment type="caution">
    <text evidence="3">The sequence shown here is derived from an EMBL/GenBank/DDBJ whole genome shotgun (WGS) entry which is preliminary data.</text>
</comment>
<accession>A0ABV7ERX2</accession>
<protein>
    <recommendedName>
        <fullName evidence="5">Lipoprotein</fullName>
    </recommendedName>
</protein>
<evidence type="ECO:0000256" key="2">
    <source>
        <dbReference type="SAM" id="SignalP"/>
    </source>
</evidence>
<organism evidence="3 4">
    <name type="scientific">Salinisphaera aquimarina</name>
    <dbReference type="NCBI Taxonomy" id="2094031"/>
    <lineage>
        <taxon>Bacteria</taxon>
        <taxon>Pseudomonadati</taxon>
        <taxon>Pseudomonadota</taxon>
        <taxon>Gammaproteobacteria</taxon>
        <taxon>Salinisphaerales</taxon>
        <taxon>Salinisphaeraceae</taxon>
        <taxon>Salinisphaera</taxon>
    </lineage>
</organism>